<evidence type="ECO:0000256" key="2">
    <source>
        <dbReference type="ARBA" id="ARBA00006285"/>
    </source>
</evidence>
<dbReference type="SUPFAM" id="SSF55545">
    <property type="entry name" value="beta-N-acetylhexosaminidase-like domain"/>
    <property type="match status" value="1"/>
</dbReference>
<dbReference type="PIRSF" id="PIRSF001093">
    <property type="entry name" value="B-hxosamndse_ab_euk"/>
    <property type="match status" value="1"/>
</dbReference>
<dbReference type="GeneID" id="37011212"/>
<dbReference type="AlphaFoldDB" id="A0A316U928"/>
<dbReference type="SUPFAM" id="SSF51445">
    <property type="entry name" value="(Trans)glycosidases"/>
    <property type="match status" value="1"/>
</dbReference>
<dbReference type="InterPro" id="IPR025705">
    <property type="entry name" value="Beta_hexosaminidase_sua/sub"/>
</dbReference>
<feature type="domain" description="Beta-hexosaminidase eukaryotic type N-terminal" evidence="11">
    <location>
        <begin position="35"/>
        <end position="182"/>
    </location>
</feature>
<dbReference type="GO" id="GO:0016020">
    <property type="term" value="C:membrane"/>
    <property type="evidence" value="ECO:0007669"/>
    <property type="project" value="TreeGrafter"/>
</dbReference>
<dbReference type="OrthoDB" id="428480at2759"/>
<dbReference type="PANTHER" id="PTHR22600:SF26">
    <property type="entry name" value="BETA-N-ACETYLHEXOSAMINIDASE"/>
    <property type="match status" value="1"/>
</dbReference>
<name>A0A316U928_9BASI</name>
<dbReference type="Proteomes" id="UP000245942">
    <property type="component" value="Unassembled WGS sequence"/>
</dbReference>
<dbReference type="Gene3D" id="3.30.379.10">
    <property type="entry name" value="Chitobiase/beta-hexosaminidase domain 2-like"/>
    <property type="match status" value="1"/>
</dbReference>
<dbReference type="InterPro" id="IPR015883">
    <property type="entry name" value="Glyco_hydro_20_cat"/>
</dbReference>
<dbReference type="PRINTS" id="PR00738">
    <property type="entry name" value="GLHYDRLASE20"/>
</dbReference>
<evidence type="ECO:0000313" key="12">
    <source>
        <dbReference type="EMBL" id="PWN21338.1"/>
    </source>
</evidence>
<feature type="signal peptide" evidence="9">
    <location>
        <begin position="1"/>
        <end position="34"/>
    </location>
</feature>
<dbReference type="STRING" id="1684307.A0A316U928"/>
<keyword evidence="5" id="KW-0325">Glycoprotein</keyword>
<dbReference type="GO" id="GO:0004563">
    <property type="term" value="F:beta-N-acetylhexosaminidase activity"/>
    <property type="evidence" value="ECO:0007669"/>
    <property type="project" value="UniProtKB-EC"/>
</dbReference>
<organism evidence="12 13">
    <name type="scientific">Pseudomicrostroma glucosiphilum</name>
    <dbReference type="NCBI Taxonomy" id="1684307"/>
    <lineage>
        <taxon>Eukaryota</taxon>
        <taxon>Fungi</taxon>
        <taxon>Dikarya</taxon>
        <taxon>Basidiomycota</taxon>
        <taxon>Ustilaginomycotina</taxon>
        <taxon>Exobasidiomycetes</taxon>
        <taxon>Microstromatales</taxon>
        <taxon>Microstromatales incertae sedis</taxon>
        <taxon>Pseudomicrostroma</taxon>
    </lineage>
</organism>
<dbReference type="RefSeq" id="XP_025348498.1">
    <property type="nucleotide sequence ID" value="XM_025489478.1"/>
</dbReference>
<comment type="similarity">
    <text evidence="2 7">Belongs to the glycosyl hydrolase 20 family.</text>
</comment>
<keyword evidence="3 9" id="KW-0732">Signal</keyword>
<evidence type="ECO:0000256" key="1">
    <source>
        <dbReference type="ARBA" id="ARBA00001231"/>
    </source>
</evidence>
<accession>A0A316U928</accession>
<proteinExistence type="inferred from homology"/>
<evidence type="ECO:0000256" key="5">
    <source>
        <dbReference type="ARBA" id="ARBA00023180"/>
    </source>
</evidence>
<feature type="chain" id="PRO_5016307574" description="Beta-hexosaminidase" evidence="9">
    <location>
        <begin position="35"/>
        <end position="612"/>
    </location>
</feature>
<dbReference type="EC" id="3.2.1.52" evidence="7"/>
<evidence type="ECO:0000256" key="6">
    <source>
        <dbReference type="ARBA" id="ARBA00023295"/>
    </source>
</evidence>
<evidence type="ECO:0000259" key="10">
    <source>
        <dbReference type="Pfam" id="PF00728"/>
    </source>
</evidence>
<dbReference type="EMBL" id="KZ819325">
    <property type="protein sequence ID" value="PWN21338.1"/>
    <property type="molecule type" value="Genomic_DNA"/>
</dbReference>
<gene>
    <name evidence="12" type="ORF">BCV69DRAFT_167423</name>
</gene>
<reference evidence="12 13" key="1">
    <citation type="journal article" date="2018" name="Mol. Biol. Evol.">
        <title>Broad Genomic Sampling Reveals a Smut Pathogenic Ancestry of the Fungal Clade Ustilaginomycotina.</title>
        <authorList>
            <person name="Kijpornyongpan T."/>
            <person name="Mondo S.J."/>
            <person name="Barry K."/>
            <person name="Sandor L."/>
            <person name="Lee J."/>
            <person name="Lipzen A."/>
            <person name="Pangilinan J."/>
            <person name="LaButti K."/>
            <person name="Hainaut M."/>
            <person name="Henrissat B."/>
            <person name="Grigoriev I.V."/>
            <person name="Spatafora J.W."/>
            <person name="Aime M.C."/>
        </authorList>
    </citation>
    <scope>NUCLEOTIDE SEQUENCE [LARGE SCALE GENOMIC DNA]</scope>
    <source>
        <strain evidence="12 13">MCA 4718</strain>
    </source>
</reference>
<dbReference type="InterPro" id="IPR017853">
    <property type="entry name" value="GH"/>
</dbReference>
<evidence type="ECO:0000313" key="13">
    <source>
        <dbReference type="Proteomes" id="UP000245942"/>
    </source>
</evidence>
<evidence type="ECO:0000256" key="8">
    <source>
        <dbReference type="PIRSR" id="PIRSR001093-1"/>
    </source>
</evidence>
<evidence type="ECO:0000259" key="11">
    <source>
        <dbReference type="Pfam" id="PF14845"/>
    </source>
</evidence>
<evidence type="ECO:0000256" key="7">
    <source>
        <dbReference type="PIRNR" id="PIRNR001093"/>
    </source>
</evidence>
<dbReference type="Gene3D" id="3.20.20.80">
    <property type="entry name" value="Glycosidases"/>
    <property type="match status" value="1"/>
</dbReference>
<evidence type="ECO:0000256" key="9">
    <source>
        <dbReference type="SAM" id="SignalP"/>
    </source>
</evidence>
<feature type="active site" description="Proton donor" evidence="8">
    <location>
        <position position="369"/>
    </location>
</feature>
<keyword evidence="13" id="KW-1185">Reference proteome</keyword>
<dbReference type="Pfam" id="PF14845">
    <property type="entry name" value="Glycohydro_20b2"/>
    <property type="match status" value="1"/>
</dbReference>
<dbReference type="InterPro" id="IPR029019">
    <property type="entry name" value="HEX_eukaryotic_N"/>
</dbReference>
<comment type="catalytic activity">
    <reaction evidence="1 7">
        <text>Hydrolysis of terminal non-reducing N-acetyl-D-hexosamine residues in N-acetyl-beta-D-hexosaminides.</text>
        <dbReference type="EC" id="3.2.1.52"/>
    </reaction>
</comment>
<keyword evidence="4 7" id="KW-0378">Hydrolase</keyword>
<protein>
    <recommendedName>
        <fullName evidence="7">Beta-hexosaminidase</fullName>
        <ecNumber evidence="7">3.2.1.52</ecNumber>
    </recommendedName>
</protein>
<dbReference type="FunFam" id="3.20.20.80:FF:000063">
    <property type="entry name" value="Beta-hexosaminidase"/>
    <property type="match status" value="1"/>
</dbReference>
<keyword evidence="6 7" id="KW-0326">Glycosidase</keyword>
<evidence type="ECO:0000256" key="3">
    <source>
        <dbReference type="ARBA" id="ARBA00022729"/>
    </source>
</evidence>
<feature type="domain" description="Glycoside hydrolase family 20 catalytic" evidence="10">
    <location>
        <begin position="208"/>
        <end position="537"/>
    </location>
</feature>
<dbReference type="GO" id="GO:0030203">
    <property type="term" value="P:glycosaminoglycan metabolic process"/>
    <property type="evidence" value="ECO:0007669"/>
    <property type="project" value="TreeGrafter"/>
</dbReference>
<dbReference type="PANTHER" id="PTHR22600">
    <property type="entry name" value="BETA-HEXOSAMINIDASE"/>
    <property type="match status" value="1"/>
</dbReference>
<dbReference type="Pfam" id="PF00728">
    <property type="entry name" value="Glyco_hydro_20"/>
    <property type="match status" value="1"/>
</dbReference>
<dbReference type="GO" id="GO:0005975">
    <property type="term" value="P:carbohydrate metabolic process"/>
    <property type="evidence" value="ECO:0007669"/>
    <property type="project" value="InterPro"/>
</dbReference>
<evidence type="ECO:0000256" key="4">
    <source>
        <dbReference type="ARBA" id="ARBA00022801"/>
    </source>
</evidence>
<sequence length="612" mass="67158">MVAHKRPTPLSAMIGALSFAILLFCLFDARPVKAIWPHPTWLSEGAISRSLDPSKLKLTSNVALPPDVQEAFARTMDNIARHSLPSHLHRPSSTGKGEQVLEVHLQVAPWGHKQEQGIGKRGAKQSYLGKGNRTGLSNIAAESIQKLEELDEKYHLMVPQEGRITIGAASALGVFRGLTTLEHLVYAWDGHALAIPNTPVKIKDEPAYPYRGLLIDTARNYYPIAALKHQLDAMAFVKMNQFHWHIVDSQSFPLELPDDLAKLSKAGAYSAHEVYSAADVADLVQYAAERGINVNVEIDMPGHTYAGVNEFDSSLLSCPDISPWSVYANEPPSGQLDLSNYKVHDYVGKLLTAISKMFPSPYVSTGNDEVNLACYNVANNSDIDESLLKPFVSKAHAVLKRHGKTAMVWEEAALNFPETGKALLPGTIVEAWTTPDNVAAILTANEGVKLLHAPYTHFYLDCGRGSWLTNTTAAAWCEYVPWGKMYTFDPTEGTSETTVHRVIGGEAALWSEQSDAANADGLIWPRSAAAAEVFWTGQSKSAWKRASADIEVSDVVRDKDQAKEGDRSVRNLVEATPRLAELRDRLVARGVRAEPLQPRWCVSHPESCMSPA</sequence>
<dbReference type="InterPro" id="IPR029018">
    <property type="entry name" value="Hex-like_dom2"/>
</dbReference>